<evidence type="ECO:0000256" key="8">
    <source>
        <dbReference type="SAM" id="Phobius"/>
    </source>
</evidence>
<evidence type="ECO:0000256" key="2">
    <source>
        <dbReference type="ARBA" id="ARBA00022617"/>
    </source>
</evidence>
<name>A0A2G8RLB1_9RHOB</name>
<keyword evidence="2 6" id="KW-0349">Heme</keyword>
<dbReference type="RefSeq" id="WP_245875520.1">
    <property type="nucleotide sequence ID" value="NZ_AWWI01000017.1"/>
</dbReference>
<evidence type="ECO:0000256" key="3">
    <source>
        <dbReference type="ARBA" id="ARBA00022723"/>
    </source>
</evidence>
<keyword evidence="8" id="KW-0812">Transmembrane</keyword>
<gene>
    <name evidence="10" type="ORF">P775_01490</name>
</gene>
<comment type="caution">
    <text evidence="10">The sequence shown here is derived from an EMBL/GenBank/DDBJ whole genome shotgun (WGS) entry which is preliminary data.</text>
</comment>
<evidence type="ECO:0000256" key="7">
    <source>
        <dbReference type="SAM" id="MobiDB-lite"/>
    </source>
</evidence>
<evidence type="ECO:0000256" key="1">
    <source>
        <dbReference type="ARBA" id="ARBA00022448"/>
    </source>
</evidence>
<evidence type="ECO:0000256" key="4">
    <source>
        <dbReference type="ARBA" id="ARBA00022982"/>
    </source>
</evidence>
<keyword evidence="3 6" id="KW-0479">Metal-binding</keyword>
<dbReference type="SUPFAM" id="SSF46626">
    <property type="entry name" value="Cytochrome c"/>
    <property type="match status" value="1"/>
</dbReference>
<feature type="compositionally biased region" description="Low complexity" evidence="7">
    <location>
        <begin position="104"/>
        <end position="125"/>
    </location>
</feature>
<dbReference type="InterPro" id="IPR002327">
    <property type="entry name" value="Cyt_c_1A/1B"/>
</dbReference>
<feature type="compositionally biased region" description="Low complexity" evidence="7">
    <location>
        <begin position="154"/>
        <end position="209"/>
    </location>
</feature>
<dbReference type="InterPro" id="IPR009056">
    <property type="entry name" value="Cyt_c-like_dom"/>
</dbReference>
<keyword evidence="5 6" id="KW-0408">Iron</keyword>
<dbReference type="Gene3D" id="1.10.760.10">
    <property type="entry name" value="Cytochrome c-like domain"/>
    <property type="match status" value="1"/>
</dbReference>
<feature type="compositionally biased region" description="Polar residues" evidence="7">
    <location>
        <begin position="143"/>
        <end position="153"/>
    </location>
</feature>
<keyword evidence="8" id="KW-1133">Transmembrane helix</keyword>
<dbReference type="PROSITE" id="PS51007">
    <property type="entry name" value="CYTC"/>
    <property type="match status" value="1"/>
</dbReference>
<dbReference type="GO" id="GO:0009055">
    <property type="term" value="F:electron transfer activity"/>
    <property type="evidence" value="ECO:0007669"/>
    <property type="project" value="InterPro"/>
</dbReference>
<evidence type="ECO:0000313" key="11">
    <source>
        <dbReference type="Proteomes" id="UP000231259"/>
    </source>
</evidence>
<dbReference type="GO" id="GO:0020037">
    <property type="term" value="F:heme binding"/>
    <property type="evidence" value="ECO:0007669"/>
    <property type="project" value="InterPro"/>
</dbReference>
<feature type="compositionally biased region" description="Polar residues" evidence="7">
    <location>
        <begin position="78"/>
        <end position="95"/>
    </location>
</feature>
<accession>A0A2G8RLB1</accession>
<keyword evidence="4" id="KW-0249">Electron transport</keyword>
<sequence length="322" mass="33270">MIFKNFKNKDPLDQAALAAIGVFGLFLVLFAGWHAVTGPDQRSASETSAATQTAMADPASETSNEPEQVAETAPQALDSATTETAETNAVDTANSAPEAEDTSETAVADPAPEPATETASADPAANESQDTDAAEQAPAVEETASSEPDAQTETASASSTSGQDANAIAASDTAATAESGAPASTATPAETETADAAAPGDAAQKASAGAWSEEQMAFLDGDAEAGAKVFNQCKACHVADKEQNRVGPYLVNVIGRDIASIEDFKYSPALTDLKGQQWTPEKLNAWLTSPGDFAKGTKMSFRGLKKEEDRGNLLAYLWSLEN</sequence>
<dbReference type="EMBL" id="AWWI01000017">
    <property type="protein sequence ID" value="PIL21998.1"/>
    <property type="molecule type" value="Genomic_DNA"/>
</dbReference>
<keyword evidence="8" id="KW-0472">Membrane</keyword>
<feature type="domain" description="Cytochrome c" evidence="9">
    <location>
        <begin position="221"/>
        <end position="321"/>
    </location>
</feature>
<feature type="transmembrane region" description="Helical" evidence="8">
    <location>
        <begin position="12"/>
        <end position="33"/>
    </location>
</feature>
<evidence type="ECO:0000256" key="5">
    <source>
        <dbReference type="ARBA" id="ARBA00023004"/>
    </source>
</evidence>
<feature type="region of interest" description="Disordered" evidence="7">
    <location>
        <begin position="38"/>
        <end position="209"/>
    </location>
</feature>
<dbReference type="Pfam" id="PF00034">
    <property type="entry name" value="Cytochrom_C"/>
    <property type="match status" value="1"/>
</dbReference>
<feature type="compositionally biased region" description="Low complexity" evidence="7">
    <location>
        <begin position="44"/>
        <end position="56"/>
    </location>
</feature>
<dbReference type="Proteomes" id="UP000231259">
    <property type="component" value="Unassembled WGS sequence"/>
</dbReference>
<dbReference type="PRINTS" id="PR00604">
    <property type="entry name" value="CYTCHRMECIAB"/>
</dbReference>
<dbReference type="GO" id="GO:0046872">
    <property type="term" value="F:metal ion binding"/>
    <property type="evidence" value="ECO:0007669"/>
    <property type="project" value="UniProtKB-KW"/>
</dbReference>
<keyword evidence="1" id="KW-0813">Transport</keyword>
<reference evidence="10 11" key="1">
    <citation type="submission" date="2013-09" db="EMBL/GenBank/DDBJ databases">
        <title>Genome sequencing of Phaeobacter antarcticus sp. nov. SM1211.</title>
        <authorList>
            <person name="Zhang X.-Y."/>
            <person name="Liu C."/>
            <person name="Chen X.-L."/>
            <person name="Xie B.-B."/>
            <person name="Qin Q.-L."/>
            <person name="Rong J.-C."/>
            <person name="Zhang Y.-Z."/>
        </authorList>
    </citation>
    <scope>NUCLEOTIDE SEQUENCE [LARGE SCALE GENOMIC DNA]</scope>
    <source>
        <strain evidence="10 11">SM1211</strain>
    </source>
</reference>
<dbReference type="AlphaFoldDB" id="A0A2G8RLB1"/>
<evidence type="ECO:0000256" key="6">
    <source>
        <dbReference type="PROSITE-ProRule" id="PRU00433"/>
    </source>
</evidence>
<keyword evidence="11" id="KW-1185">Reference proteome</keyword>
<protein>
    <recommendedName>
        <fullName evidence="9">Cytochrome c domain-containing protein</fullName>
    </recommendedName>
</protein>
<evidence type="ECO:0000313" key="10">
    <source>
        <dbReference type="EMBL" id="PIL21998.1"/>
    </source>
</evidence>
<organism evidence="10 11">
    <name type="scientific">Puniceibacterium antarcticum</name>
    <dbReference type="NCBI Taxonomy" id="1206336"/>
    <lineage>
        <taxon>Bacteria</taxon>
        <taxon>Pseudomonadati</taxon>
        <taxon>Pseudomonadota</taxon>
        <taxon>Alphaproteobacteria</taxon>
        <taxon>Rhodobacterales</taxon>
        <taxon>Paracoccaceae</taxon>
        <taxon>Puniceibacterium</taxon>
    </lineage>
</organism>
<dbReference type="InterPro" id="IPR036909">
    <property type="entry name" value="Cyt_c-like_dom_sf"/>
</dbReference>
<dbReference type="PANTHER" id="PTHR11961">
    <property type="entry name" value="CYTOCHROME C"/>
    <property type="match status" value="1"/>
</dbReference>
<proteinExistence type="predicted"/>
<evidence type="ECO:0000259" key="9">
    <source>
        <dbReference type="PROSITE" id="PS51007"/>
    </source>
</evidence>